<name>A0ABS7BJ07_9SPHN</name>
<organism evidence="2 3">
    <name type="scientific">Sphingomonas citri</name>
    <dbReference type="NCBI Taxonomy" id="2862499"/>
    <lineage>
        <taxon>Bacteria</taxon>
        <taxon>Pseudomonadati</taxon>
        <taxon>Pseudomonadota</taxon>
        <taxon>Alphaproteobacteria</taxon>
        <taxon>Sphingomonadales</taxon>
        <taxon>Sphingomonadaceae</taxon>
        <taxon>Sphingomonas</taxon>
    </lineage>
</organism>
<evidence type="ECO:0000313" key="3">
    <source>
        <dbReference type="Proteomes" id="UP000759103"/>
    </source>
</evidence>
<gene>
    <name evidence="2" type="ORF">KZ820_02570</name>
</gene>
<dbReference type="InterPro" id="IPR036465">
    <property type="entry name" value="vWFA_dom_sf"/>
</dbReference>
<evidence type="ECO:0000259" key="1">
    <source>
        <dbReference type="Pfam" id="PF13400"/>
    </source>
</evidence>
<comment type="caution">
    <text evidence="2">The sequence shown here is derived from an EMBL/GenBank/DDBJ whole genome shotgun (WGS) entry which is preliminary data.</text>
</comment>
<reference evidence="2 3" key="1">
    <citation type="submission" date="2021-07" db="EMBL/GenBank/DDBJ databases">
        <title>Sphingomonas sp.</title>
        <authorList>
            <person name="Feng G."/>
            <person name="Li J."/>
            <person name="Pan M."/>
        </authorList>
    </citation>
    <scope>NUCLEOTIDE SEQUENCE [LARGE SCALE GENOMIC DNA]</scope>
    <source>
        <strain evidence="2 3">RRHST34</strain>
    </source>
</reference>
<protein>
    <recommendedName>
        <fullName evidence="1">Putative Flp pilus-assembly TadG-like N-terminal domain-containing protein</fullName>
    </recommendedName>
</protein>
<sequence length="635" mass="68694">MRMTSFSWLTRLARDRGANVAAMMAVAMIPLAALAGSALDVSRMYVVKSRLQQACDAGVLAGRRFMATDGGTTLDANATTQAKTFFTNNFGAGFFGSSSATFTPTKTSDQQVAGTATVQVPMTVMKMFSMATANLTVTCKARFDIADTDIVFVLDTTGSMACRPEDTDTQCNSYVSSTTVQSYARPGSDPDAVAGYLGSTAYAVPETTAGNGSRIKALRQAVKDFSAVIASSVDSSTRVRYGFVTYTSTVNAGKAIYQVSPSYLLGGVNGETVAYQTRWPWKDYEISWTGTANNKTSTNCTTIDGTRSPAVSAPLTYNNSSGTATWSGGQRWNSSDGKCYGNLTRTVGPQYQYQQYSWDVSKFLSGSTVTDPTKVKGETTAWDGCVEERATEAGTTSFTSASYDLDPDLIPTTDARTRWRPMWPDVEYFRQSSPTDTSNGDDTSYRPSYNLAWMRKSGYYSCGKPIHRLSTMSASDIAAYVDAADFKPLGGTYHDTGMIWGTRLLSNAGVFSSDNKGRTGQPLPRKVIVFLTDGDMSPSEVIYGMYGVENFDKRVSNGDTGNLTSYHNARFLYECGRARQLGIDVWTVAIDTSSSDQLTQCARNSSQALYTTTGSGLSAIFQKIAKQVAMLRIDQ</sequence>
<accession>A0ABS7BJ07</accession>
<dbReference type="EMBL" id="JAHXZN010000001">
    <property type="protein sequence ID" value="MBW6529608.1"/>
    <property type="molecule type" value="Genomic_DNA"/>
</dbReference>
<dbReference type="SUPFAM" id="SSF53300">
    <property type="entry name" value="vWA-like"/>
    <property type="match status" value="1"/>
</dbReference>
<dbReference type="InterPro" id="IPR028087">
    <property type="entry name" value="Tad_N"/>
</dbReference>
<keyword evidence="3" id="KW-1185">Reference proteome</keyword>
<dbReference type="Pfam" id="PF13400">
    <property type="entry name" value="Tad"/>
    <property type="match status" value="1"/>
</dbReference>
<dbReference type="Gene3D" id="3.40.50.410">
    <property type="entry name" value="von Willebrand factor, type A domain"/>
    <property type="match status" value="2"/>
</dbReference>
<dbReference type="Proteomes" id="UP000759103">
    <property type="component" value="Unassembled WGS sequence"/>
</dbReference>
<evidence type="ECO:0000313" key="2">
    <source>
        <dbReference type="EMBL" id="MBW6529608.1"/>
    </source>
</evidence>
<proteinExistence type="predicted"/>
<feature type="domain" description="Putative Flp pilus-assembly TadG-like N-terminal" evidence="1">
    <location>
        <begin position="20"/>
        <end position="62"/>
    </location>
</feature>